<dbReference type="Proteomes" id="UP000631418">
    <property type="component" value="Unassembled WGS sequence"/>
</dbReference>
<dbReference type="OMA" id="ERATINH"/>
<gene>
    <name evidence="1" type="ORF">IS491_26935</name>
</gene>
<protein>
    <submittedName>
        <fullName evidence="1">Uncharacterized protein</fullName>
    </submittedName>
</protein>
<sequence>MHFKDDKERLKYNNEGFKLKNDYFSFKNNKMGCLYESCTGKAVNSHSISKKSSLISICENNEVLACKSIRNKEELTFDFKRVGINEATTFKGFCGEHEKLFEKLDKEKIGDLKDLLLQVYRCIGFACYNEGIMRALEKQQKERLKNYYNIDKLENRNSDLQKFLNETIEQASANKVSGFHRLRKVMAKYMELVNSLSDLDNRKIADIDRFENESINHIIRFKRVREQIPVALLNNFSYFYGERNCDIFFIAIPYENCTDIIMVIERDPGINCEEYWEYSTESDIRTLNLVETIMMMSEFWFIKPSVINSMSKERQEIIKNDIWFASERKHFEPYDMSIFDEVRKKLISECDDRTISMELDKINNIPYRENLEFRKEKMHKEMNRQYTQIMAKGR</sequence>
<organism evidence="1 2">
    <name type="scientific">Clostridium beijerinckii</name>
    <name type="common">Clostridium MP</name>
    <dbReference type="NCBI Taxonomy" id="1520"/>
    <lineage>
        <taxon>Bacteria</taxon>
        <taxon>Bacillati</taxon>
        <taxon>Bacillota</taxon>
        <taxon>Clostridia</taxon>
        <taxon>Eubacteriales</taxon>
        <taxon>Clostridiaceae</taxon>
        <taxon>Clostridium</taxon>
    </lineage>
</organism>
<dbReference type="AlphaFoldDB" id="A0AAE2V2U1"/>
<accession>A0AAE2V2U1</accession>
<name>A0AAE2V2U1_CLOBE</name>
<evidence type="ECO:0000313" key="1">
    <source>
        <dbReference type="EMBL" id="MBF7812228.1"/>
    </source>
</evidence>
<reference evidence="1" key="1">
    <citation type="submission" date="2020-11" db="EMBL/GenBank/DDBJ databases">
        <authorList>
            <person name="Thieme N."/>
            <person name="Liebl W."/>
            <person name="Zverlov V."/>
        </authorList>
    </citation>
    <scope>NUCLEOTIDE SEQUENCE</scope>
    <source>
        <strain evidence="1">NT08</strain>
    </source>
</reference>
<dbReference type="EMBL" id="JADOEF010000004">
    <property type="protein sequence ID" value="MBF7812228.1"/>
    <property type="molecule type" value="Genomic_DNA"/>
</dbReference>
<proteinExistence type="predicted"/>
<dbReference type="RefSeq" id="WP_011968956.1">
    <property type="nucleotide sequence ID" value="NZ_CP073279.1"/>
</dbReference>
<comment type="caution">
    <text evidence="1">The sequence shown here is derived from an EMBL/GenBank/DDBJ whole genome shotgun (WGS) entry which is preliminary data.</text>
</comment>
<evidence type="ECO:0000313" key="2">
    <source>
        <dbReference type="Proteomes" id="UP000631418"/>
    </source>
</evidence>